<evidence type="ECO:0008006" key="3">
    <source>
        <dbReference type="Google" id="ProtNLM"/>
    </source>
</evidence>
<keyword evidence="2" id="KW-1185">Reference proteome</keyword>
<protein>
    <recommendedName>
        <fullName evidence="3">Lipoprotein</fullName>
    </recommendedName>
</protein>
<sequence length="223" mass="24481">MRPLRLIIMLFAASCVRQHQDGSSGAGRAATAGDEMTMYELDQAEAPWGDYGAILVHGMSGHLGRSGGRIQLERTGPFIPPVTLPGLGDVIVTDKVRRALGREVPGLVFRPVEKARIVRLDWHTWDRTADEPPQYPQTGEPEDYILERQHDAAIAEQLGPLWELVPAVVPSIQVEGGRFNDAVYDGEDFVRADPRAGVNFVSARLMKAMSAVAAGWITFRPAR</sequence>
<gene>
    <name evidence="1" type="ORF">AMOR_40200</name>
</gene>
<accession>A0ABM7WZQ2</accession>
<proteinExistence type="predicted"/>
<dbReference type="Proteomes" id="UP001162891">
    <property type="component" value="Chromosome"/>
</dbReference>
<dbReference type="RefSeq" id="WP_248353552.1">
    <property type="nucleotide sequence ID" value="NZ_AP025591.1"/>
</dbReference>
<name>A0ABM7WZQ2_9BACT</name>
<evidence type="ECO:0000313" key="2">
    <source>
        <dbReference type="Proteomes" id="UP001162891"/>
    </source>
</evidence>
<evidence type="ECO:0000313" key="1">
    <source>
        <dbReference type="EMBL" id="BDG05024.1"/>
    </source>
</evidence>
<reference evidence="2" key="1">
    <citation type="journal article" date="2022" name="Int. J. Syst. Evol. Microbiol.">
        <title>Anaeromyxobacter oryzae sp. nov., Anaeromyxobacter diazotrophicus sp. nov. and Anaeromyxobacter paludicola sp. nov., isolated from paddy soils.</title>
        <authorList>
            <person name="Itoh H."/>
            <person name="Xu Z."/>
            <person name="Mise K."/>
            <person name="Masuda Y."/>
            <person name="Ushijima N."/>
            <person name="Hayakawa C."/>
            <person name="Shiratori Y."/>
            <person name="Senoo K."/>
        </authorList>
    </citation>
    <scope>NUCLEOTIDE SEQUENCE [LARGE SCALE GENOMIC DNA]</scope>
    <source>
        <strain evidence="2">Red232</strain>
    </source>
</reference>
<dbReference type="EMBL" id="AP025591">
    <property type="protein sequence ID" value="BDG05024.1"/>
    <property type="molecule type" value="Genomic_DNA"/>
</dbReference>
<organism evidence="1 2">
    <name type="scientific">Anaeromyxobacter oryzae</name>
    <dbReference type="NCBI Taxonomy" id="2918170"/>
    <lineage>
        <taxon>Bacteria</taxon>
        <taxon>Pseudomonadati</taxon>
        <taxon>Myxococcota</taxon>
        <taxon>Myxococcia</taxon>
        <taxon>Myxococcales</taxon>
        <taxon>Cystobacterineae</taxon>
        <taxon>Anaeromyxobacteraceae</taxon>
        <taxon>Anaeromyxobacter</taxon>
    </lineage>
</organism>